<reference evidence="3 4" key="1">
    <citation type="submission" date="2022-06" db="EMBL/GenBank/DDBJ databases">
        <authorList>
            <person name="Xuan X."/>
        </authorList>
    </citation>
    <scope>NUCLEOTIDE SEQUENCE [LARGE SCALE GENOMIC DNA]</scope>
    <source>
        <strain evidence="3 4">2V75</strain>
    </source>
</reference>
<name>A0ABT1AXC7_9FLAO</name>
<dbReference type="EMBL" id="JAMXIB010000003">
    <property type="protein sequence ID" value="MCO5724272.1"/>
    <property type="molecule type" value="Genomic_DNA"/>
</dbReference>
<evidence type="ECO:0008006" key="5">
    <source>
        <dbReference type="Google" id="ProtNLM"/>
    </source>
</evidence>
<proteinExistence type="predicted"/>
<protein>
    <recommendedName>
        <fullName evidence="5">Outer membrane protein beta-barrel domain-containing protein</fullName>
    </recommendedName>
</protein>
<keyword evidence="2" id="KW-0472">Membrane</keyword>
<evidence type="ECO:0000256" key="2">
    <source>
        <dbReference type="SAM" id="Phobius"/>
    </source>
</evidence>
<evidence type="ECO:0000313" key="4">
    <source>
        <dbReference type="Proteomes" id="UP001206312"/>
    </source>
</evidence>
<dbReference type="Proteomes" id="UP001206312">
    <property type="component" value="Unassembled WGS sequence"/>
</dbReference>
<gene>
    <name evidence="3" type="ORF">NG653_05360</name>
</gene>
<accession>A0ABT1AXC7</accession>
<keyword evidence="2" id="KW-1133">Transmembrane helix</keyword>
<evidence type="ECO:0000313" key="3">
    <source>
        <dbReference type="EMBL" id="MCO5724272.1"/>
    </source>
</evidence>
<sequence>MDNQELDKLFRETTRDFRETPDPGVWSRIRATLDREKKTRTLVPVWVRLGIAAALLLGAVFLFAPRDSPDPSSAPIRTESPVVNSPGDRQEPPANRRTTLPSGPESQSGAEEEPKRRAEGQDLAGKENQGSSPTPSREVLDKESPSRPASLAASREITPATVTGKGQEGALGQPIAAEPLAGRDEERENPAGVAARPLTKGQDEPAVSSLAESGEEKPSIFEALEKNEDPGTEGRKGARWSVGPSVAPVYFSSFGDGSPISSSFVANEKSGSFNMSYGLQVAYGVSKKLSFRTGIHRVDYGYNTEEIGFTASPVGSGNSLIRTINYSENSRDLVVKSMVNGTRQPENKEATDVTAPSPVREGRMVQEFGYLEIPLEMQYSLIDKTWGVNLIGGMSSLFLVNNSVSLESSGTVTEVGEATNMNSLNFSTNFGVGIYYRLGQNMELNVLPMFKYQLNTFSNTSGNFRPYSVGVYSGLNFRF</sequence>
<evidence type="ECO:0000256" key="1">
    <source>
        <dbReference type="SAM" id="MobiDB-lite"/>
    </source>
</evidence>
<feature type="compositionally biased region" description="Polar residues" evidence="1">
    <location>
        <begin position="96"/>
        <end position="109"/>
    </location>
</feature>
<keyword evidence="4" id="KW-1185">Reference proteome</keyword>
<feature type="compositionally biased region" description="Basic and acidic residues" evidence="1">
    <location>
        <begin position="214"/>
        <end position="236"/>
    </location>
</feature>
<organism evidence="3 4">
    <name type="scientific">Robiginitalea marina</name>
    <dbReference type="NCBI Taxonomy" id="2954105"/>
    <lineage>
        <taxon>Bacteria</taxon>
        <taxon>Pseudomonadati</taxon>
        <taxon>Bacteroidota</taxon>
        <taxon>Flavobacteriia</taxon>
        <taxon>Flavobacteriales</taxon>
        <taxon>Flavobacteriaceae</taxon>
        <taxon>Robiginitalea</taxon>
    </lineage>
</organism>
<feature type="compositionally biased region" description="Low complexity" evidence="1">
    <location>
        <begin position="146"/>
        <end position="155"/>
    </location>
</feature>
<dbReference type="RefSeq" id="WP_252740651.1">
    <property type="nucleotide sequence ID" value="NZ_JAMXIB010000003.1"/>
</dbReference>
<feature type="region of interest" description="Disordered" evidence="1">
    <location>
        <begin position="68"/>
        <end position="239"/>
    </location>
</feature>
<keyword evidence="2" id="KW-0812">Transmembrane</keyword>
<feature type="transmembrane region" description="Helical" evidence="2">
    <location>
        <begin position="45"/>
        <end position="64"/>
    </location>
</feature>
<comment type="caution">
    <text evidence="3">The sequence shown here is derived from an EMBL/GenBank/DDBJ whole genome shotgun (WGS) entry which is preliminary data.</text>
</comment>